<name>A0A830D133_9LAMI</name>
<comment type="caution">
    <text evidence="4">The sequence shown here is derived from an EMBL/GenBank/DDBJ whole genome shotgun (WGS) entry which is preliminary data.</text>
</comment>
<evidence type="ECO:0000256" key="1">
    <source>
        <dbReference type="SAM" id="Coils"/>
    </source>
</evidence>
<evidence type="ECO:0000256" key="2">
    <source>
        <dbReference type="SAM" id="MobiDB-lite"/>
    </source>
</evidence>
<feature type="domain" description="Myb-like" evidence="3">
    <location>
        <begin position="41"/>
        <end position="101"/>
    </location>
</feature>
<dbReference type="Gene3D" id="1.10.10.60">
    <property type="entry name" value="Homeodomain-like"/>
    <property type="match status" value="1"/>
</dbReference>
<dbReference type="PROSITE" id="PS50090">
    <property type="entry name" value="MYB_LIKE"/>
    <property type="match status" value="1"/>
</dbReference>
<dbReference type="Proteomes" id="UP000653305">
    <property type="component" value="Unassembled WGS sequence"/>
</dbReference>
<accession>A0A830D133</accession>
<dbReference type="InterPro" id="IPR044823">
    <property type="entry name" value="ASIL1/2-like"/>
</dbReference>
<sequence>MSSVTTAVAVAVAVDVDAADEVTVVAETVEKAPRRFPPPCWTQEEALVLIDAYRERWYALRRGYLRTADWDAVAAAVASRCPGASLAKTSAQCRHKMEKLRQRYRAEKQRALSFPSPAGRYFSSWFFFENMEAMENGTTPPTSVEKPDNPSDGSRLNSFIDQSVLKLKLKSKSNPEPSPDLGFDNSVQANRLNPATKIPIEYSSYLDTEIDDKEEDDLNNRGIRYQQMNRIPIPVSIPPLKSRSKKYSKMVNNFDGGAGFRQQMPPPGLRIKKLGSDYNRSNPNEVFFASFPNSNNSDYSSSNKFVDPGLRSKYWSNINPNSDPRSAIHGLKRGRNGLEEIVASIKLLGEGFVKMEKEKMEMAREIEGMRMEMEMKRNQMLLESQKQIVDAFLKGMFEVRKSKKVKSGVGVAPDSTDP</sequence>
<evidence type="ECO:0000313" key="4">
    <source>
        <dbReference type="EMBL" id="GFQ00936.1"/>
    </source>
</evidence>
<dbReference type="PANTHER" id="PTHR31307">
    <property type="entry name" value="TRIHELIX TRANSCRIPTION FACTOR ASIL2"/>
    <property type="match status" value="1"/>
</dbReference>
<reference evidence="4" key="1">
    <citation type="submission" date="2020-07" db="EMBL/GenBank/DDBJ databases">
        <title>Ethylene signaling mediates host invasion by parasitic plants.</title>
        <authorList>
            <person name="Yoshida S."/>
        </authorList>
    </citation>
    <scope>NUCLEOTIDE SEQUENCE</scope>
    <source>
        <strain evidence="4">Okayama</strain>
    </source>
</reference>
<dbReference type="PANTHER" id="PTHR31307:SF43">
    <property type="entry name" value="TRIHELIX TRANSCRIPTION FACTOR ASIL2-LIKE"/>
    <property type="match status" value="1"/>
</dbReference>
<dbReference type="FunFam" id="1.10.10.60:FF:000152">
    <property type="entry name" value="Trihelix transcription factor ASIL2"/>
    <property type="match status" value="1"/>
</dbReference>
<protein>
    <submittedName>
        <fullName evidence="4">Trihelix transcription factor asil2</fullName>
    </submittedName>
</protein>
<dbReference type="SMART" id="SM00595">
    <property type="entry name" value="MADF"/>
    <property type="match status" value="1"/>
</dbReference>
<evidence type="ECO:0000313" key="5">
    <source>
        <dbReference type="Proteomes" id="UP000653305"/>
    </source>
</evidence>
<keyword evidence="1" id="KW-0175">Coiled coil</keyword>
<dbReference type="InterPro" id="IPR044822">
    <property type="entry name" value="Myb_DNA-bind_4"/>
</dbReference>
<organism evidence="4 5">
    <name type="scientific">Phtheirospermum japonicum</name>
    <dbReference type="NCBI Taxonomy" id="374723"/>
    <lineage>
        <taxon>Eukaryota</taxon>
        <taxon>Viridiplantae</taxon>
        <taxon>Streptophyta</taxon>
        <taxon>Embryophyta</taxon>
        <taxon>Tracheophyta</taxon>
        <taxon>Spermatophyta</taxon>
        <taxon>Magnoliopsida</taxon>
        <taxon>eudicotyledons</taxon>
        <taxon>Gunneridae</taxon>
        <taxon>Pentapetalae</taxon>
        <taxon>asterids</taxon>
        <taxon>lamiids</taxon>
        <taxon>Lamiales</taxon>
        <taxon>Orobanchaceae</taxon>
        <taxon>Orobanchaceae incertae sedis</taxon>
        <taxon>Phtheirospermum</taxon>
    </lineage>
</organism>
<keyword evidence="5" id="KW-1185">Reference proteome</keyword>
<dbReference type="AlphaFoldDB" id="A0A830D133"/>
<evidence type="ECO:0000259" key="3">
    <source>
        <dbReference type="PROSITE" id="PS50090"/>
    </source>
</evidence>
<dbReference type="Pfam" id="PF13837">
    <property type="entry name" value="Myb_DNA-bind_4"/>
    <property type="match status" value="1"/>
</dbReference>
<gene>
    <name evidence="4" type="ORF">PHJA_002237500</name>
</gene>
<feature type="coiled-coil region" evidence="1">
    <location>
        <begin position="352"/>
        <end position="379"/>
    </location>
</feature>
<proteinExistence type="predicted"/>
<dbReference type="OrthoDB" id="1901794at2759"/>
<feature type="region of interest" description="Disordered" evidence="2">
    <location>
        <begin position="136"/>
        <end position="157"/>
    </location>
</feature>
<dbReference type="EMBL" id="BMAC01000648">
    <property type="protein sequence ID" value="GFQ00936.1"/>
    <property type="molecule type" value="Genomic_DNA"/>
</dbReference>
<dbReference type="InterPro" id="IPR001005">
    <property type="entry name" value="SANT/Myb"/>
</dbReference>